<keyword evidence="4" id="KW-1185">Reference proteome</keyword>
<dbReference type="InterPro" id="IPR005297">
    <property type="entry name" value="Lipoprotein_repeat"/>
</dbReference>
<dbReference type="RefSeq" id="WP_203865426.1">
    <property type="nucleotide sequence ID" value="NZ_BONW01000005.1"/>
</dbReference>
<protein>
    <recommendedName>
        <fullName evidence="5">Lipoprotein with Yx(FWY)xxD motif</fullName>
    </recommendedName>
</protein>
<feature type="compositionally biased region" description="Acidic residues" evidence="1">
    <location>
        <begin position="206"/>
        <end position="217"/>
    </location>
</feature>
<evidence type="ECO:0008006" key="5">
    <source>
        <dbReference type="Google" id="ProtNLM"/>
    </source>
</evidence>
<evidence type="ECO:0000256" key="1">
    <source>
        <dbReference type="SAM" id="MobiDB-lite"/>
    </source>
</evidence>
<organism evidence="3 4">
    <name type="scientific">Plantactinospora endophytica</name>
    <dbReference type="NCBI Taxonomy" id="673535"/>
    <lineage>
        <taxon>Bacteria</taxon>
        <taxon>Bacillati</taxon>
        <taxon>Actinomycetota</taxon>
        <taxon>Actinomycetes</taxon>
        <taxon>Micromonosporales</taxon>
        <taxon>Micromonosporaceae</taxon>
        <taxon>Plantactinospora</taxon>
    </lineage>
</organism>
<feature type="region of interest" description="Disordered" evidence="1">
    <location>
        <begin position="190"/>
        <end position="217"/>
    </location>
</feature>
<feature type="signal peptide" evidence="2">
    <location>
        <begin position="1"/>
        <end position="23"/>
    </location>
</feature>
<keyword evidence="2" id="KW-0732">Signal</keyword>
<name>A0ABQ4DWN4_9ACTN</name>
<dbReference type="PANTHER" id="PTHR39335">
    <property type="entry name" value="BLL4220 PROTEIN"/>
    <property type="match status" value="1"/>
</dbReference>
<reference evidence="3 4" key="1">
    <citation type="submission" date="2021-01" db="EMBL/GenBank/DDBJ databases">
        <title>Whole genome shotgun sequence of Plantactinospora endophytica NBRC 110450.</title>
        <authorList>
            <person name="Komaki H."/>
            <person name="Tamura T."/>
        </authorList>
    </citation>
    <scope>NUCLEOTIDE SEQUENCE [LARGE SCALE GENOMIC DNA]</scope>
    <source>
        <strain evidence="3 4">NBRC 110450</strain>
    </source>
</reference>
<gene>
    <name evidence="3" type="ORF">Pen02_17980</name>
</gene>
<evidence type="ECO:0000313" key="3">
    <source>
        <dbReference type="EMBL" id="GIG86862.1"/>
    </source>
</evidence>
<sequence>MAPRKRTGVVVAGVALAAMTACAPAGTTPNNAAGNPQNAGNAQPAANAAADPTAEPSAPAAPKPVEVADVDVTAGLVGKRVPRMGQVVTDDKGFVLYRFDRDSAKPPTTTCAGECARVWPPALTNSTPDLKGVAADKVGTVTRPDGTRQITIGGWPVYRYIGDKKAGQWKGQGVGGTWFVVTPTGTKNLSCLPTGTPKPVAPPPAEAEEEEQGGLSY</sequence>
<dbReference type="Proteomes" id="UP000646749">
    <property type="component" value="Unassembled WGS sequence"/>
</dbReference>
<proteinExistence type="predicted"/>
<dbReference type="PANTHER" id="PTHR39335:SF1">
    <property type="entry name" value="BLL4220 PROTEIN"/>
    <property type="match status" value="1"/>
</dbReference>
<dbReference type="PROSITE" id="PS51257">
    <property type="entry name" value="PROKAR_LIPOPROTEIN"/>
    <property type="match status" value="1"/>
</dbReference>
<accession>A0ABQ4DWN4</accession>
<comment type="caution">
    <text evidence="3">The sequence shown here is derived from an EMBL/GenBank/DDBJ whole genome shotgun (WGS) entry which is preliminary data.</text>
</comment>
<feature type="chain" id="PRO_5047204024" description="Lipoprotein with Yx(FWY)xxD motif" evidence="2">
    <location>
        <begin position="24"/>
        <end position="217"/>
    </location>
</feature>
<dbReference type="EMBL" id="BONW01000005">
    <property type="protein sequence ID" value="GIG86862.1"/>
    <property type="molecule type" value="Genomic_DNA"/>
</dbReference>
<evidence type="ECO:0000256" key="2">
    <source>
        <dbReference type="SAM" id="SignalP"/>
    </source>
</evidence>
<dbReference type="Pfam" id="PF03640">
    <property type="entry name" value="Lipoprotein_15"/>
    <property type="match status" value="2"/>
</dbReference>
<feature type="region of interest" description="Disordered" evidence="1">
    <location>
        <begin position="28"/>
        <end position="65"/>
    </location>
</feature>
<evidence type="ECO:0000313" key="4">
    <source>
        <dbReference type="Proteomes" id="UP000646749"/>
    </source>
</evidence>